<dbReference type="InterPro" id="IPR000073">
    <property type="entry name" value="AB_hydrolase_1"/>
</dbReference>
<proteinExistence type="inferred from homology"/>
<feature type="active site" evidence="2 3">
    <location>
        <position position="282"/>
    </location>
</feature>
<dbReference type="NCBIfam" id="TIGR01392">
    <property type="entry name" value="homoserO_Ac_trn"/>
    <property type="match status" value="1"/>
</dbReference>
<comment type="similarity">
    <text evidence="2">Belongs to the AB hydrolase superfamily. MetX family.</text>
</comment>
<dbReference type="PANTHER" id="PTHR32268:SF11">
    <property type="entry name" value="HOMOSERINE O-ACETYLTRANSFERASE"/>
    <property type="match status" value="1"/>
</dbReference>
<dbReference type="GO" id="GO:0009092">
    <property type="term" value="P:homoserine metabolic process"/>
    <property type="evidence" value="ECO:0007669"/>
    <property type="project" value="TreeGrafter"/>
</dbReference>
<dbReference type="HAMAP" id="MF_00296">
    <property type="entry name" value="MetX_acyltransf"/>
    <property type="match status" value="1"/>
</dbReference>
<evidence type="ECO:0000256" key="1">
    <source>
        <dbReference type="ARBA" id="ARBA00022679"/>
    </source>
</evidence>
<dbReference type="Pfam" id="PF00561">
    <property type="entry name" value="Abhydrolase_1"/>
    <property type="match status" value="1"/>
</dbReference>
<gene>
    <name evidence="2" type="primary">metXA</name>
    <name evidence="5" type="ORF">FNM00_18290</name>
</gene>
<feature type="binding site" evidence="2">
    <location>
        <position position="195"/>
    </location>
    <ligand>
        <name>substrate</name>
    </ligand>
</feature>
<keyword evidence="2" id="KW-0486">Methionine biosynthesis</keyword>
<sequence length="332" mass="35200">MPRGQVTHEQAIGDLTLESGEVLPEVRLAYATWGEYDGSNAVLVLHALTGDHIVTGEGGWWGDVVGPGRGIDTDRFFVVAANILGGCRGSTGPLSLDPEGRPYGSRFPAVTVRDQVAAEVALADALGIDAWHSVIGGSAGGMRALEWAIEHPGRVERLFLLATSAAASADQIGLATTQNDIIRAAGPEAGLDLARRVAHLSYRSEFELAERFGRTVQPDGRWAVESYLQHHGAKLVKRFDADSYIVLNEAMNSHDVGRGRGGIAAALGRITARTLVAGIDSDRLYPLHQQRELAEGIAGCAELDVVVSPYGHDGFLVESEAVGALAHSLLTT</sequence>
<dbReference type="Gene3D" id="3.40.50.1820">
    <property type="entry name" value="alpha/beta hydrolase"/>
    <property type="match status" value="1"/>
</dbReference>
<accession>A0A554RG24</accession>
<comment type="subunit">
    <text evidence="2">Homodimer.</text>
</comment>
<evidence type="ECO:0000313" key="5">
    <source>
        <dbReference type="EMBL" id="TSD53127.1"/>
    </source>
</evidence>
<evidence type="ECO:0000256" key="3">
    <source>
        <dbReference type="PIRSR" id="PIRSR000443-1"/>
    </source>
</evidence>
<feature type="active site" evidence="2 3">
    <location>
        <position position="312"/>
    </location>
</feature>
<keyword evidence="6" id="KW-1185">Reference proteome</keyword>
<dbReference type="EMBL" id="VLNT01000032">
    <property type="protein sequence ID" value="TSD53127.1"/>
    <property type="molecule type" value="Genomic_DNA"/>
</dbReference>
<dbReference type="AlphaFoldDB" id="A0A554RG24"/>
<comment type="caution">
    <text evidence="5">The sequence shown here is derived from an EMBL/GenBank/DDBJ whole genome shotgun (WGS) entry which is preliminary data.</text>
</comment>
<feature type="active site" description="Nucleophile" evidence="2 3">
    <location>
        <position position="138"/>
    </location>
</feature>
<keyword evidence="2" id="KW-0963">Cytoplasm</keyword>
<evidence type="ECO:0000259" key="4">
    <source>
        <dbReference type="Pfam" id="PF00561"/>
    </source>
</evidence>
<dbReference type="GO" id="GO:0004414">
    <property type="term" value="F:homoserine O-acetyltransferase activity"/>
    <property type="evidence" value="ECO:0007669"/>
    <property type="project" value="UniProtKB-UniRule"/>
</dbReference>
<dbReference type="InterPro" id="IPR029058">
    <property type="entry name" value="AB_hydrolase_fold"/>
</dbReference>
<keyword evidence="2 5" id="KW-0012">Acyltransferase</keyword>
<comment type="function">
    <text evidence="2">Transfers an acetyl group from acetyl-CoA to L-homoserine, forming acetyl-L-homoserine.</text>
</comment>
<dbReference type="GO" id="GO:0005737">
    <property type="term" value="C:cytoplasm"/>
    <property type="evidence" value="ECO:0007669"/>
    <property type="project" value="UniProtKB-SubCell"/>
</dbReference>
<dbReference type="EC" id="2.3.1.31" evidence="2"/>
<comment type="caution">
    <text evidence="2">Lacks conserved residue(s) required for the propagation of feature annotation.</text>
</comment>
<keyword evidence="2" id="KW-0028">Amino-acid biosynthesis</keyword>
<keyword evidence="1 2" id="KW-0808">Transferase</keyword>
<comment type="catalytic activity">
    <reaction evidence="2">
        <text>L-homoserine + acetyl-CoA = O-acetyl-L-homoserine + CoA</text>
        <dbReference type="Rhea" id="RHEA:13701"/>
        <dbReference type="ChEBI" id="CHEBI:57287"/>
        <dbReference type="ChEBI" id="CHEBI:57288"/>
        <dbReference type="ChEBI" id="CHEBI:57476"/>
        <dbReference type="ChEBI" id="CHEBI:57716"/>
        <dbReference type="EC" id="2.3.1.31"/>
    </reaction>
</comment>
<dbReference type="PIRSF" id="PIRSF000443">
    <property type="entry name" value="Homoser_Ac_trans"/>
    <property type="match status" value="1"/>
</dbReference>
<dbReference type="GO" id="GO:0009086">
    <property type="term" value="P:methionine biosynthetic process"/>
    <property type="evidence" value="ECO:0007669"/>
    <property type="project" value="UniProtKB-UniRule"/>
</dbReference>
<evidence type="ECO:0000256" key="2">
    <source>
        <dbReference type="HAMAP-Rule" id="MF_00296"/>
    </source>
</evidence>
<dbReference type="Proteomes" id="UP000316988">
    <property type="component" value="Unassembled WGS sequence"/>
</dbReference>
<reference evidence="5 6" key="1">
    <citation type="submission" date="2019-07" db="EMBL/GenBank/DDBJ databases">
        <authorList>
            <person name="Zhao L.H."/>
        </authorList>
    </citation>
    <scope>NUCLEOTIDE SEQUENCE [LARGE SCALE GENOMIC DNA]</scope>
    <source>
        <strain evidence="5 6">Co35</strain>
    </source>
</reference>
<comment type="pathway">
    <text evidence="2">Amino-acid biosynthesis; L-methionine biosynthesis via de novo pathway; O-acetyl-L-homoserine from L-homoserine: step 1/1.</text>
</comment>
<dbReference type="NCBIfam" id="NF001209">
    <property type="entry name" value="PRK00175.1"/>
    <property type="match status" value="1"/>
</dbReference>
<organism evidence="5 6">
    <name type="scientific">Aeromicrobium piscarium</name>
    <dbReference type="NCBI Taxonomy" id="2590901"/>
    <lineage>
        <taxon>Bacteria</taxon>
        <taxon>Bacillati</taxon>
        <taxon>Actinomycetota</taxon>
        <taxon>Actinomycetes</taxon>
        <taxon>Propionibacteriales</taxon>
        <taxon>Nocardioidaceae</taxon>
        <taxon>Aeromicrobium</taxon>
    </lineage>
</organism>
<dbReference type="InterPro" id="IPR008220">
    <property type="entry name" value="HAT_MetX-like"/>
</dbReference>
<dbReference type="UniPathway" id="UPA00051">
    <property type="reaction ID" value="UER00074"/>
</dbReference>
<dbReference type="SUPFAM" id="SSF53474">
    <property type="entry name" value="alpha/beta-Hydrolases"/>
    <property type="match status" value="1"/>
</dbReference>
<feature type="binding site" evidence="2">
    <location>
        <position position="313"/>
    </location>
    <ligand>
        <name>substrate</name>
    </ligand>
</feature>
<dbReference type="PANTHER" id="PTHR32268">
    <property type="entry name" value="HOMOSERINE O-ACETYLTRANSFERASE"/>
    <property type="match status" value="1"/>
</dbReference>
<dbReference type="OrthoDB" id="9800754at2"/>
<comment type="subcellular location">
    <subcellularLocation>
        <location evidence="2">Cytoplasm</location>
    </subcellularLocation>
</comment>
<feature type="domain" description="AB hydrolase-1" evidence="4">
    <location>
        <begin position="40"/>
        <end position="318"/>
    </location>
</feature>
<name>A0A554RG24_9ACTN</name>
<protein>
    <recommendedName>
        <fullName evidence="2">Homoserine O-acetyltransferase</fullName>
        <shortName evidence="2">HAT</shortName>
        <ecNumber evidence="2">2.3.1.31</ecNumber>
    </recommendedName>
    <alternativeName>
        <fullName evidence="2">Homoserine transacetylase</fullName>
        <shortName evidence="2">HTA</shortName>
    </alternativeName>
</protein>
<evidence type="ECO:0000313" key="6">
    <source>
        <dbReference type="Proteomes" id="UP000316988"/>
    </source>
</evidence>